<evidence type="ECO:0000256" key="1">
    <source>
        <dbReference type="PIRSR" id="PIRSR640198-1"/>
    </source>
</evidence>
<proteinExistence type="predicted"/>
<accession>A0A4Q9KDH7</accession>
<gene>
    <name evidence="4" type="ORF">ET989_10135</name>
</gene>
<dbReference type="GO" id="GO:0005524">
    <property type="term" value="F:ATP binding"/>
    <property type="evidence" value="ECO:0007669"/>
    <property type="project" value="UniProtKB-KW"/>
</dbReference>
<evidence type="ECO:0000313" key="4">
    <source>
        <dbReference type="EMBL" id="TBT84012.1"/>
    </source>
</evidence>
<dbReference type="Proteomes" id="UP000292373">
    <property type="component" value="Unassembled WGS sequence"/>
</dbReference>
<feature type="active site" evidence="1">
    <location>
        <position position="210"/>
    </location>
</feature>
<keyword evidence="5" id="KW-1185">Reference proteome</keyword>
<dbReference type="InterPro" id="IPR040198">
    <property type="entry name" value="Fido_containing"/>
</dbReference>
<dbReference type="PANTHER" id="PTHR13504">
    <property type="entry name" value="FIDO DOMAIN-CONTAINING PROTEIN DDB_G0283145"/>
    <property type="match status" value="1"/>
</dbReference>
<evidence type="ECO:0000256" key="2">
    <source>
        <dbReference type="PIRSR" id="PIRSR640198-2"/>
    </source>
</evidence>
<dbReference type="EMBL" id="SDMQ01000009">
    <property type="protein sequence ID" value="TBT84012.1"/>
    <property type="molecule type" value="Genomic_DNA"/>
</dbReference>
<dbReference type="PROSITE" id="PS51459">
    <property type="entry name" value="FIDO"/>
    <property type="match status" value="1"/>
</dbReference>
<dbReference type="PANTHER" id="PTHR13504:SF38">
    <property type="entry name" value="FIDO DOMAIN-CONTAINING PROTEIN"/>
    <property type="match status" value="1"/>
</dbReference>
<keyword evidence="2" id="KW-0547">Nucleotide-binding</keyword>
<sequence>MGWPSVGVETLDWRDSWRTYEAAVVPAIAGLEVESSLDPGTAARVGAAQQSITAFDAEMTEQFGPLELGTIDTVLLRSEASSSSQIEHLTASAKQLALAELGESKSVNARLVRANVAAMESAVTTGEFSTETVVAMQRDLLGETGLHVGVRHEQVWIGTSGSSPIGAAFVPPHHDRVQANLTDLWQFLTQDARLPLAHVAVGHAQFETIHPFVDGNGRVGRAIVHSYLRQRRLTSHVTVPISAGLLADTAGYVRALTAYRSGDPLPIVGEFARAALDAAAVGRELLAELRDIRGTWEERLAARRDSVAWRIADQLVGHPAVTAELAATRNGVSAAATRNAIAALVDAGILVKASVGRRNQVWVAEEITSCYDRLAVLMGRRQAW</sequence>
<reference evidence="4 5" key="1">
    <citation type="submission" date="2019-01" db="EMBL/GenBank/DDBJ databases">
        <title>Lactibacter flavus gen. nov., sp. nov., a novel bacterium of the family Propionibacteriaceae isolated from raw milk and dairy products.</title>
        <authorList>
            <person name="Huptas C."/>
            <person name="Wenning M."/>
            <person name="Breitenwieser F."/>
            <person name="Doll E."/>
            <person name="Von Neubeck M."/>
            <person name="Busse H.-J."/>
            <person name="Scherer S."/>
        </authorList>
    </citation>
    <scope>NUCLEOTIDE SEQUENCE [LARGE SCALE GENOMIC DNA]</scope>
    <source>
        <strain evidence="4 5">KCTC 33808</strain>
    </source>
</reference>
<dbReference type="InterPro" id="IPR003812">
    <property type="entry name" value="Fido"/>
</dbReference>
<name>A0A4Q9KDH7_9ACTN</name>
<feature type="binding site" evidence="2">
    <location>
        <begin position="214"/>
        <end position="221"/>
    </location>
    <ligand>
        <name>ATP</name>
        <dbReference type="ChEBI" id="CHEBI:30616"/>
    </ligand>
</feature>
<comment type="caution">
    <text evidence="4">The sequence shown here is derived from an EMBL/GenBank/DDBJ whole genome shotgun (WGS) entry which is preliminary data.</text>
</comment>
<keyword evidence="2" id="KW-0067">ATP-binding</keyword>
<dbReference type="Pfam" id="PF02661">
    <property type="entry name" value="Fic"/>
    <property type="match status" value="1"/>
</dbReference>
<evidence type="ECO:0000259" key="3">
    <source>
        <dbReference type="PROSITE" id="PS51459"/>
    </source>
</evidence>
<dbReference type="AlphaFoldDB" id="A0A4Q9KDH7"/>
<dbReference type="OrthoDB" id="9813719at2"/>
<dbReference type="SUPFAM" id="SSF140931">
    <property type="entry name" value="Fic-like"/>
    <property type="match status" value="1"/>
</dbReference>
<evidence type="ECO:0000313" key="5">
    <source>
        <dbReference type="Proteomes" id="UP000292373"/>
    </source>
</evidence>
<protein>
    <submittedName>
        <fullName evidence="4">Fic family protein</fullName>
    </submittedName>
</protein>
<dbReference type="InterPro" id="IPR036597">
    <property type="entry name" value="Fido-like_dom_sf"/>
</dbReference>
<feature type="domain" description="Fido" evidence="3">
    <location>
        <begin position="128"/>
        <end position="274"/>
    </location>
</feature>
<dbReference type="Gene3D" id="1.10.3290.10">
    <property type="entry name" value="Fido-like domain"/>
    <property type="match status" value="1"/>
</dbReference>
<organism evidence="4 5">
    <name type="scientific">Propioniciclava sinopodophylli</name>
    <dbReference type="NCBI Taxonomy" id="1837344"/>
    <lineage>
        <taxon>Bacteria</taxon>
        <taxon>Bacillati</taxon>
        <taxon>Actinomycetota</taxon>
        <taxon>Actinomycetes</taxon>
        <taxon>Propionibacteriales</taxon>
        <taxon>Propionibacteriaceae</taxon>
        <taxon>Propioniciclava</taxon>
    </lineage>
</organism>